<dbReference type="GeneID" id="97610458"/>
<comment type="subunit">
    <text evidence="1">Heterotetramer of one alpha, one beta, one delta and one gamma chain.</text>
</comment>
<dbReference type="PANTHER" id="PTHR32154:SF0">
    <property type="entry name" value="PYRUVATE-FLAVODOXIN OXIDOREDUCTASE-RELATED"/>
    <property type="match status" value="1"/>
</dbReference>
<comment type="caution">
    <text evidence="5">The sequence shown here is derived from an EMBL/GenBank/DDBJ whole genome shotgun (WGS) entry which is preliminary data.</text>
</comment>
<feature type="domain" description="Pyruvate:ferredoxin oxidoreductase core" evidence="4">
    <location>
        <begin position="260"/>
        <end position="363"/>
    </location>
</feature>
<sequence length="386" mass="42740">MKAILEGSHAIAEAVRLAKPEVISAYPITPQTHIVERLAEMVANGELESEYICVESEFSALSAALGASCAGSRVYSATSSQGLLFMAEVCFNVAGMRQPIVMSIANRAVSAPLSIWNDQQDSIALRDAGWIQLYAEDVQESFDLHLLAYRACEDHRVLLPAFVCFDGFIISHTYEPVDIPEEKEVQAYLPPYNPLNKLDADDPLSMGMYATPDYYMEFRYEMDRAMDRSLAVLKEAGKEFKKIFGRDYSELIESYKLEDAEVAIVALGSICGTIKDAVDEMRAEGKKVGLLKIRALRPFPAEDIKKALSGIKKVGIFEKNISIGSRMKGAVGYEVKDAINDSSVQVLSYVAGLGGRDIRIRDIKKITEEIEKGKGDCFYGIREELI</sequence>
<dbReference type="FunFam" id="3.40.50.970:FF:000012">
    <property type="entry name" value="Pyruvate:ferredoxin (Flavodoxin) oxidoreductase"/>
    <property type="match status" value="1"/>
</dbReference>
<dbReference type="PANTHER" id="PTHR32154">
    <property type="entry name" value="PYRUVATE-FLAVODOXIN OXIDOREDUCTASE-RELATED"/>
    <property type="match status" value="1"/>
</dbReference>
<dbReference type="Proteomes" id="UP000245934">
    <property type="component" value="Unassembled WGS sequence"/>
</dbReference>
<dbReference type="EMBL" id="QGMZ01000049">
    <property type="protein sequence ID" value="PWR70059.1"/>
    <property type="molecule type" value="Genomic_DNA"/>
</dbReference>
<evidence type="ECO:0000256" key="1">
    <source>
        <dbReference type="ARBA" id="ARBA00011595"/>
    </source>
</evidence>
<dbReference type="FunFam" id="3.40.50.920:FF:000010">
    <property type="entry name" value="Pyruvate ferredoxin oxidoreductase, alpha subunit"/>
    <property type="match status" value="1"/>
</dbReference>
<dbReference type="Pfam" id="PF17147">
    <property type="entry name" value="PFOR_II"/>
    <property type="match status" value="1"/>
</dbReference>
<dbReference type="SUPFAM" id="SSF52518">
    <property type="entry name" value="Thiamin diphosphate-binding fold (THDP-binding)"/>
    <property type="match status" value="1"/>
</dbReference>
<evidence type="ECO:0000256" key="2">
    <source>
        <dbReference type="ARBA" id="ARBA00023002"/>
    </source>
</evidence>
<dbReference type="AlphaFoldDB" id="A0A2V2MRP6"/>
<dbReference type="Gene3D" id="3.40.50.970">
    <property type="match status" value="1"/>
</dbReference>
<dbReference type="RefSeq" id="WP_109942244.1">
    <property type="nucleotide sequence ID" value="NZ_CP176366.1"/>
</dbReference>
<keyword evidence="5" id="KW-0670">Pyruvate</keyword>
<evidence type="ECO:0000313" key="6">
    <source>
        <dbReference type="Proteomes" id="UP000245934"/>
    </source>
</evidence>
<dbReference type="GO" id="GO:0006979">
    <property type="term" value="P:response to oxidative stress"/>
    <property type="evidence" value="ECO:0007669"/>
    <property type="project" value="TreeGrafter"/>
</dbReference>
<accession>A0A2V2MRP6</accession>
<organism evidence="5 6">
    <name type="scientific">Methanospirillum stamsii</name>
    <dbReference type="NCBI Taxonomy" id="1277351"/>
    <lineage>
        <taxon>Archaea</taxon>
        <taxon>Methanobacteriati</taxon>
        <taxon>Methanobacteriota</taxon>
        <taxon>Stenosarchaea group</taxon>
        <taxon>Methanomicrobia</taxon>
        <taxon>Methanomicrobiales</taxon>
        <taxon>Methanospirillaceae</taxon>
        <taxon>Methanospirillum</taxon>
    </lineage>
</organism>
<dbReference type="SUPFAM" id="SSF52922">
    <property type="entry name" value="TK C-terminal domain-like"/>
    <property type="match status" value="1"/>
</dbReference>
<dbReference type="GO" id="GO:0044272">
    <property type="term" value="P:sulfur compound biosynthetic process"/>
    <property type="evidence" value="ECO:0007669"/>
    <property type="project" value="UniProtKB-ARBA"/>
</dbReference>
<evidence type="ECO:0000259" key="3">
    <source>
        <dbReference type="Pfam" id="PF01855"/>
    </source>
</evidence>
<gene>
    <name evidence="5" type="primary">porA</name>
    <name evidence="5" type="ORF">DLD82_16560</name>
</gene>
<protein>
    <submittedName>
        <fullName evidence="5">Pyruvate ferredoxin oxidoreductase</fullName>
    </submittedName>
</protein>
<dbReference type="Gene3D" id="3.40.50.920">
    <property type="match status" value="1"/>
</dbReference>
<dbReference type="InterPro" id="IPR002880">
    <property type="entry name" value="Pyrv_Fd/Flavodoxin_OxRdtase_N"/>
</dbReference>
<keyword evidence="2" id="KW-0560">Oxidoreductase</keyword>
<dbReference type="InterPro" id="IPR050722">
    <property type="entry name" value="Pyruvate:ferred/Flavod_OxRd"/>
</dbReference>
<dbReference type="CDD" id="cd07034">
    <property type="entry name" value="TPP_PYR_PFOR_IOR-alpha_like"/>
    <property type="match status" value="1"/>
</dbReference>
<evidence type="ECO:0000313" key="5">
    <source>
        <dbReference type="EMBL" id="PWR70059.1"/>
    </source>
</evidence>
<proteinExistence type="predicted"/>
<dbReference type="InterPro" id="IPR029061">
    <property type="entry name" value="THDP-binding"/>
</dbReference>
<dbReference type="Pfam" id="PF01855">
    <property type="entry name" value="POR_N"/>
    <property type="match status" value="1"/>
</dbReference>
<dbReference type="InterPro" id="IPR009014">
    <property type="entry name" value="Transketo_C/PFOR_II"/>
</dbReference>
<feature type="domain" description="Pyruvate flavodoxin/ferredoxin oxidoreductase pyrimidine binding" evidence="3">
    <location>
        <begin position="14"/>
        <end position="234"/>
    </location>
</feature>
<evidence type="ECO:0000259" key="4">
    <source>
        <dbReference type="Pfam" id="PF17147"/>
    </source>
</evidence>
<name>A0A2V2MRP6_9EURY</name>
<dbReference type="GO" id="GO:0016903">
    <property type="term" value="F:oxidoreductase activity, acting on the aldehyde or oxo group of donors"/>
    <property type="evidence" value="ECO:0007669"/>
    <property type="project" value="UniProtKB-ARBA"/>
</dbReference>
<dbReference type="OrthoDB" id="372068at2157"/>
<dbReference type="InterPro" id="IPR033412">
    <property type="entry name" value="PFOR_II"/>
</dbReference>
<reference evidence="5 6" key="1">
    <citation type="submission" date="2018-05" db="EMBL/GenBank/DDBJ databases">
        <title>Draft genome of Methanospirillum stamsii Pt1.</title>
        <authorList>
            <person name="Dueholm M.S."/>
            <person name="Nielsen P.H."/>
            <person name="Bakmann L.F."/>
            <person name="Otzen D.E."/>
        </authorList>
    </citation>
    <scope>NUCLEOTIDE SEQUENCE [LARGE SCALE GENOMIC DNA]</scope>
    <source>
        <strain evidence="5 6">Pt1</strain>
    </source>
</reference>
<keyword evidence="6" id="KW-1185">Reference proteome</keyword>
<dbReference type="GO" id="GO:0019752">
    <property type="term" value="P:carboxylic acid metabolic process"/>
    <property type="evidence" value="ECO:0007669"/>
    <property type="project" value="UniProtKB-ARBA"/>
</dbReference>